<dbReference type="RefSeq" id="WP_146154393.1">
    <property type="nucleotide sequence ID" value="NZ_PYGK01000005.1"/>
</dbReference>
<proteinExistence type="predicted"/>
<name>A0A2P8GAP8_9BACT</name>
<protein>
    <submittedName>
        <fullName evidence="1">Uncharacterized protein</fullName>
    </submittedName>
</protein>
<dbReference type="EMBL" id="PYGK01000005">
    <property type="protein sequence ID" value="PSL31050.1"/>
    <property type="molecule type" value="Genomic_DNA"/>
</dbReference>
<gene>
    <name evidence="1" type="ORF">CLV42_105413</name>
</gene>
<comment type="caution">
    <text evidence="1">The sequence shown here is derived from an EMBL/GenBank/DDBJ whole genome shotgun (WGS) entry which is preliminary data.</text>
</comment>
<dbReference type="OrthoDB" id="1366929at2"/>
<accession>A0A2P8GAP8</accession>
<sequence>MLVISLFFTLEVVAQVKPVTYSNHGQAIKTEIGTFYSNKIHEIILSPDATFKFWSRPSTSCFLWRSFKGTWKKDNDTLYFSDEYQLDQDDVTATYRKNNRQSFFIDFRTDKGHRLDNKQIKINYIYDYNSQLPNVPRYFTLTANNTLEIPFKDIPKYHQLTSIKIEYQLSDSLKRLDYLTTNQYVNLRQHDIPNIISVVFVEQPKNEMINRVTKGVIRDGKLFIVSTEKSVSKLKDSGENFEFEDGYVLEPEID</sequence>
<evidence type="ECO:0000313" key="2">
    <source>
        <dbReference type="Proteomes" id="UP000240978"/>
    </source>
</evidence>
<dbReference type="AlphaFoldDB" id="A0A2P8GAP8"/>
<evidence type="ECO:0000313" key="1">
    <source>
        <dbReference type="EMBL" id="PSL31050.1"/>
    </source>
</evidence>
<organism evidence="1 2">
    <name type="scientific">Chitinophaga ginsengisoli</name>
    <dbReference type="NCBI Taxonomy" id="363837"/>
    <lineage>
        <taxon>Bacteria</taxon>
        <taxon>Pseudomonadati</taxon>
        <taxon>Bacteroidota</taxon>
        <taxon>Chitinophagia</taxon>
        <taxon>Chitinophagales</taxon>
        <taxon>Chitinophagaceae</taxon>
        <taxon>Chitinophaga</taxon>
    </lineage>
</organism>
<reference evidence="1 2" key="1">
    <citation type="submission" date="2018-03" db="EMBL/GenBank/DDBJ databases">
        <title>Genomic Encyclopedia of Archaeal and Bacterial Type Strains, Phase II (KMG-II): from individual species to whole genera.</title>
        <authorList>
            <person name="Goeker M."/>
        </authorList>
    </citation>
    <scope>NUCLEOTIDE SEQUENCE [LARGE SCALE GENOMIC DNA]</scope>
    <source>
        <strain evidence="1 2">DSM 18107</strain>
    </source>
</reference>
<dbReference type="Proteomes" id="UP000240978">
    <property type="component" value="Unassembled WGS sequence"/>
</dbReference>
<keyword evidence="2" id="KW-1185">Reference proteome</keyword>